<feature type="domain" description="4Fe-4S ferredoxin-type" evidence="4">
    <location>
        <begin position="37"/>
        <end position="66"/>
    </location>
</feature>
<dbReference type="GO" id="GO:0046872">
    <property type="term" value="F:metal ion binding"/>
    <property type="evidence" value="ECO:0007669"/>
    <property type="project" value="UniProtKB-KW"/>
</dbReference>
<keyword evidence="1" id="KW-0479">Metal-binding</keyword>
<dbReference type="Pfam" id="PF12838">
    <property type="entry name" value="Fer4_7"/>
    <property type="match status" value="1"/>
</dbReference>
<evidence type="ECO:0000256" key="2">
    <source>
        <dbReference type="ARBA" id="ARBA00023004"/>
    </source>
</evidence>
<organism evidence="5 6">
    <name type="scientific">Candidatus Mediterraneibacter faecavium</name>
    <dbReference type="NCBI Taxonomy" id="2838668"/>
    <lineage>
        <taxon>Bacteria</taxon>
        <taxon>Bacillati</taxon>
        <taxon>Bacillota</taxon>
        <taxon>Clostridia</taxon>
        <taxon>Lachnospirales</taxon>
        <taxon>Lachnospiraceae</taxon>
        <taxon>Mediterraneibacter</taxon>
    </lineage>
</organism>
<keyword evidence="3" id="KW-0411">Iron-sulfur</keyword>
<dbReference type="InterPro" id="IPR007525">
    <property type="entry name" value="FrhB_FdhB_C"/>
</dbReference>
<name>A0A9D2Q8G2_9FIRM</name>
<dbReference type="SUPFAM" id="SSF54862">
    <property type="entry name" value="4Fe-4S ferredoxins"/>
    <property type="match status" value="1"/>
</dbReference>
<dbReference type="Proteomes" id="UP000823902">
    <property type="component" value="Unassembled WGS sequence"/>
</dbReference>
<dbReference type="PANTHER" id="PTHR43193:SF2">
    <property type="entry name" value="POLYFERREDOXIN PROTEIN FWDF"/>
    <property type="match status" value="1"/>
</dbReference>
<dbReference type="InterPro" id="IPR017900">
    <property type="entry name" value="4Fe4S_Fe_S_CS"/>
</dbReference>
<dbReference type="InterPro" id="IPR052977">
    <property type="entry name" value="Polyferredoxin-like_ET"/>
</dbReference>
<dbReference type="PANTHER" id="PTHR43193">
    <property type="match status" value="1"/>
</dbReference>
<gene>
    <name evidence="5" type="ORF">H9697_07815</name>
</gene>
<dbReference type="GO" id="GO:0051536">
    <property type="term" value="F:iron-sulfur cluster binding"/>
    <property type="evidence" value="ECO:0007669"/>
    <property type="project" value="UniProtKB-KW"/>
</dbReference>
<feature type="domain" description="4Fe-4S ferredoxin-type" evidence="4">
    <location>
        <begin position="3"/>
        <end position="33"/>
    </location>
</feature>
<evidence type="ECO:0000256" key="3">
    <source>
        <dbReference type="ARBA" id="ARBA00023014"/>
    </source>
</evidence>
<dbReference type="InterPro" id="IPR017896">
    <property type="entry name" value="4Fe4S_Fe-S-bd"/>
</dbReference>
<evidence type="ECO:0000259" key="4">
    <source>
        <dbReference type="PROSITE" id="PS51379"/>
    </source>
</evidence>
<dbReference type="PROSITE" id="PS00198">
    <property type="entry name" value="4FE4S_FER_1"/>
    <property type="match status" value="2"/>
</dbReference>
<evidence type="ECO:0000256" key="1">
    <source>
        <dbReference type="ARBA" id="ARBA00022723"/>
    </source>
</evidence>
<dbReference type="Pfam" id="PF04432">
    <property type="entry name" value="FrhB_FdhB_C"/>
    <property type="match status" value="1"/>
</dbReference>
<accession>A0A9D2Q8G2</accession>
<reference evidence="5" key="1">
    <citation type="journal article" date="2021" name="PeerJ">
        <title>Extensive microbial diversity within the chicken gut microbiome revealed by metagenomics and culture.</title>
        <authorList>
            <person name="Gilroy R."/>
            <person name="Ravi A."/>
            <person name="Getino M."/>
            <person name="Pursley I."/>
            <person name="Horton D.L."/>
            <person name="Alikhan N.F."/>
            <person name="Baker D."/>
            <person name="Gharbi K."/>
            <person name="Hall N."/>
            <person name="Watson M."/>
            <person name="Adriaenssens E.M."/>
            <person name="Foster-Nyarko E."/>
            <person name="Jarju S."/>
            <person name="Secka A."/>
            <person name="Antonio M."/>
            <person name="Oren A."/>
            <person name="Chaudhuri R.R."/>
            <person name="La Ragione R."/>
            <person name="Hildebrand F."/>
            <person name="Pallen M.J."/>
        </authorList>
    </citation>
    <scope>NUCLEOTIDE SEQUENCE</scope>
    <source>
        <strain evidence="5">CHK196-7946</strain>
    </source>
</reference>
<sequence length="409" mass="46717">MKNINRIARNTCTGCLACEYVCPANAICHKTDKFGFFYPEVSERICIDCGWCLAYCPSESVDFPLIEAECYAANWRNETYNQQSTSGGVFAAIAKMFLSKKGVVYGAAASLEMDEGYSVEHQEIENQEQIYLLQGSKYVQSSMDRALPKIGQRLKEERDVLFCGTPCQVAAVKRIFHGSDHLYTLDLVCHGVPSQQMLKDYISMIEKKNRGKVVKIEFRDKKKGWESVEGTIWIQRNNSVEELPFESFFSSYYGLFMRGETYRESCYSCQYASADRVGDITIGDFWGIEETNPDIAEKLDKKYGISVCIVNSEKGKQMMEQATMLTRVHVQLQDAQIHSQNLNEPSKHSPLRQAVLSAYSEGGWEAVDRVYLKHVGLKSYVNNRWYRMLKKIKDSILKSQEYPNLRGRA</sequence>
<protein>
    <submittedName>
        <fullName evidence="5">Coenzyme F420 hydrogenase/dehydrogenase, beta subunit C-terminal domain</fullName>
    </submittedName>
</protein>
<evidence type="ECO:0000313" key="5">
    <source>
        <dbReference type="EMBL" id="HJC74834.1"/>
    </source>
</evidence>
<dbReference type="EMBL" id="DWVY01000042">
    <property type="protein sequence ID" value="HJC74834.1"/>
    <property type="molecule type" value="Genomic_DNA"/>
</dbReference>
<proteinExistence type="predicted"/>
<evidence type="ECO:0000313" key="6">
    <source>
        <dbReference type="Proteomes" id="UP000823902"/>
    </source>
</evidence>
<dbReference type="PROSITE" id="PS51379">
    <property type="entry name" value="4FE4S_FER_2"/>
    <property type="match status" value="2"/>
</dbReference>
<dbReference type="AlphaFoldDB" id="A0A9D2Q8G2"/>
<comment type="caution">
    <text evidence="5">The sequence shown here is derived from an EMBL/GenBank/DDBJ whole genome shotgun (WGS) entry which is preliminary data.</text>
</comment>
<reference evidence="5" key="2">
    <citation type="submission" date="2021-04" db="EMBL/GenBank/DDBJ databases">
        <authorList>
            <person name="Gilroy R."/>
        </authorList>
    </citation>
    <scope>NUCLEOTIDE SEQUENCE</scope>
    <source>
        <strain evidence="5">CHK196-7946</strain>
    </source>
</reference>
<keyword evidence="2" id="KW-0408">Iron</keyword>
<dbReference type="Gene3D" id="3.30.70.20">
    <property type="match status" value="1"/>
</dbReference>